<dbReference type="Gene3D" id="2.60.40.420">
    <property type="entry name" value="Cupredoxins - blue copper proteins"/>
    <property type="match status" value="2"/>
</dbReference>
<dbReference type="Proteomes" id="UP001609219">
    <property type="component" value="Unassembled WGS sequence"/>
</dbReference>
<accession>A0ABW7KB47</accession>
<dbReference type="InterPro" id="IPR011707">
    <property type="entry name" value="Cu-oxidase-like_N"/>
</dbReference>
<keyword evidence="7" id="KW-1185">Reference proteome</keyword>
<protein>
    <submittedName>
        <fullName evidence="4">Multicopper oxidase family protein</fullName>
    </submittedName>
</protein>
<proteinExistence type="predicted"/>
<feature type="region of interest" description="Disordered" evidence="1">
    <location>
        <begin position="359"/>
        <end position="379"/>
    </location>
</feature>
<feature type="signal peptide" evidence="2">
    <location>
        <begin position="1"/>
        <end position="28"/>
    </location>
</feature>
<dbReference type="InterPro" id="IPR045087">
    <property type="entry name" value="Cu-oxidase_fam"/>
</dbReference>
<dbReference type="PANTHER" id="PTHR11709">
    <property type="entry name" value="MULTI-COPPER OXIDASE"/>
    <property type="match status" value="1"/>
</dbReference>
<dbReference type="InterPro" id="IPR008972">
    <property type="entry name" value="Cupredoxin"/>
</dbReference>
<feature type="domain" description="Plastocyanin-like" evidence="3">
    <location>
        <begin position="76"/>
        <end position="188"/>
    </location>
</feature>
<dbReference type="EMBL" id="JBIMSN010000116">
    <property type="protein sequence ID" value="MFH5231533.1"/>
    <property type="molecule type" value="Genomic_DNA"/>
</dbReference>
<feature type="chain" id="PRO_5045033653" evidence="2">
    <location>
        <begin position="29"/>
        <end position="379"/>
    </location>
</feature>
<dbReference type="EMBL" id="JBIMSP010000032">
    <property type="protein sequence ID" value="MFH5243859.1"/>
    <property type="molecule type" value="Genomic_DNA"/>
</dbReference>
<evidence type="ECO:0000259" key="3">
    <source>
        <dbReference type="Pfam" id="PF07732"/>
    </source>
</evidence>
<organism evidence="4 7">
    <name type="scientific">Antrihabitans spumae</name>
    <dbReference type="NCBI Taxonomy" id="3373370"/>
    <lineage>
        <taxon>Bacteria</taxon>
        <taxon>Bacillati</taxon>
        <taxon>Actinomycetota</taxon>
        <taxon>Actinomycetes</taxon>
        <taxon>Mycobacteriales</taxon>
        <taxon>Nocardiaceae</taxon>
        <taxon>Antrihabitans</taxon>
    </lineage>
</organism>
<evidence type="ECO:0000313" key="7">
    <source>
        <dbReference type="Proteomes" id="UP001609219"/>
    </source>
</evidence>
<feature type="compositionally biased region" description="Polar residues" evidence="1">
    <location>
        <begin position="360"/>
        <end position="379"/>
    </location>
</feature>
<dbReference type="PANTHER" id="PTHR11709:SF2">
    <property type="entry name" value="MULTICOPPER OXIDASE LPR1"/>
    <property type="match status" value="1"/>
</dbReference>
<dbReference type="RefSeq" id="WP_395125311.1">
    <property type="nucleotide sequence ID" value="NZ_JBIMSN010000116.1"/>
</dbReference>
<evidence type="ECO:0000313" key="5">
    <source>
        <dbReference type="EMBL" id="MFH5243859.1"/>
    </source>
</evidence>
<gene>
    <name evidence="5" type="ORF">ACHIPV_18540</name>
    <name evidence="4" type="ORF">ACHIRB_23630</name>
</gene>
<dbReference type="SUPFAM" id="SSF49503">
    <property type="entry name" value="Cupredoxins"/>
    <property type="match status" value="2"/>
</dbReference>
<evidence type="ECO:0000256" key="1">
    <source>
        <dbReference type="SAM" id="MobiDB-lite"/>
    </source>
</evidence>
<evidence type="ECO:0000313" key="4">
    <source>
        <dbReference type="EMBL" id="MFH5231533.1"/>
    </source>
</evidence>
<dbReference type="Proteomes" id="UP001609176">
    <property type="component" value="Unassembled WGS sequence"/>
</dbReference>
<evidence type="ECO:0000313" key="6">
    <source>
        <dbReference type="Proteomes" id="UP001609176"/>
    </source>
</evidence>
<evidence type="ECO:0000256" key="2">
    <source>
        <dbReference type="SAM" id="SignalP"/>
    </source>
</evidence>
<reference evidence="6 7" key="1">
    <citation type="submission" date="2024-10" db="EMBL/GenBank/DDBJ databases">
        <authorList>
            <person name="Riesco R."/>
        </authorList>
    </citation>
    <scope>NUCLEOTIDE SEQUENCE [LARGE SCALE GENOMIC DNA]</scope>
    <source>
        <strain evidence="5 6">NCIMB 15448</strain>
        <strain evidence="4 7">NCIMB 15450</strain>
    </source>
</reference>
<sequence>MTKRRPTWIRVLVAAIVLGMTLSTAAVAVTAYSWTIARVDTVGRVDFEKPMQIPPLAASTVGPDGVRSFDLDMQSGTSDLGHGPDTETWGVNGSYLGPTIRAKRGETVRMNVSNRLGVSSTLHWHGMHLPAAMDGGPHQLVEPGTTWSPQWTVDQPAATLWYHPHMHGETADHVYRGIAGMFLIDDPAGAALPDRDGVDDVPVIVQDKKFNGERLDASSAIFNDTGVLGDEILVNGTPGPYLDVTTERVRLRLLNASNARVYNFGFSDDRDFQLIGTDGGYLRNRLRCKAFGSRPASGPRSLLHCHRVRRRSCAAHHPTSVPASGTIDSVAVLIPSTSCNCGQHRRLRPMPLFPKHFQPCPTSVTRPSPGVSTSRVRRR</sequence>
<name>A0ABW7KB47_9NOCA</name>
<keyword evidence="2" id="KW-0732">Signal</keyword>
<dbReference type="Pfam" id="PF07732">
    <property type="entry name" value="Cu-oxidase_3"/>
    <property type="match status" value="1"/>
</dbReference>
<comment type="caution">
    <text evidence="4">The sequence shown here is derived from an EMBL/GenBank/DDBJ whole genome shotgun (WGS) entry which is preliminary data.</text>
</comment>
<dbReference type="CDD" id="cd04232">
    <property type="entry name" value="CuRO_1_CueO_FtsP"/>
    <property type="match status" value="1"/>
</dbReference>